<comment type="caution">
    <text evidence="1">The sequence shown here is derived from an EMBL/GenBank/DDBJ whole genome shotgun (WGS) entry which is preliminary data.</text>
</comment>
<accession>A0A081S6Y9</accession>
<reference evidence="1 2" key="1">
    <citation type="submission" date="2014-06" db="EMBL/GenBank/DDBJ databases">
        <authorList>
            <person name="Ngugi D.K."/>
            <person name="Blom J."/>
            <person name="Alam I."/>
            <person name="Rashid M."/>
            <person name="Ba Alawi W."/>
            <person name="Zhang G."/>
            <person name="Hikmawan T."/>
            <person name="Guan Y."/>
            <person name="Antunes A."/>
            <person name="Siam R."/>
            <person name="Eldorry H."/>
            <person name="Bajic V."/>
            <person name="Stingl U."/>
        </authorList>
    </citation>
    <scope>NUCLEOTIDE SEQUENCE [LARGE SCALE GENOMIC DNA]</scope>
    <source>
        <strain evidence="1">SCGC AAA799-E16</strain>
    </source>
</reference>
<evidence type="ECO:0000313" key="2">
    <source>
        <dbReference type="Proteomes" id="UP000028027"/>
    </source>
</evidence>
<organism evidence="1 2">
    <name type="scientific">Marine Group I thaumarchaeote SCGC AAA799-E16</name>
    <dbReference type="NCBI Taxonomy" id="1502292"/>
    <lineage>
        <taxon>Archaea</taxon>
        <taxon>Nitrososphaerota</taxon>
        <taxon>Marine Group I</taxon>
    </lineage>
</organism>
<evidence type="ECO:0000313" key="1">
    <source>
        <dbReference type="EMBL" id="KER06692.1"/>
    </source>
</evidence>
<gene>
    <name evidence="1" type="ORF">AAA799E16_00614</name>
</gene>
<dbReference type="EMBL" id="JNVL01000006">
    <property type="protein sequence ID" value="KER06692.1"/>
    <property type="molecule type" value="Genomic_DNA"/>
</dbReference>
<name>A0A081S6Y9_9ARCH</name>
<sequence length="222" mass="26393">MLELTKVQTGILEAFFDIQHKNQDPSRGISSYAIRNQGISGRTFDINKDVLLYNQLIRIIHEEKTGKQNRVYYELTPIGFFSLIKSLSKDDSAILKKYVKFIPYLGERWSTYNQILKPYQFLLPRLLKRALDEIDISIQYRLHTKDNKFRPRIEEITKLVFEDRGLEIKQSELYYPAKEEERGIAHNTFLKKERKTMEEIFLKRIYQNIQSYGKQISISVLF</sequence>
<proteinExistence type="predicted"/>
<dbReference type="Proteomes" id="UP000028027">
    <property type="component" value="Unassembled WGS sequence"/>
</dbReference>
<protein>
    <submittedName>
        <fullName evidence="1">Uncharacterized protein</fullName>
    </submittedName>
</protein>
<dbReference type="AlphaFoldDB" id="A0A081S6Y9"/>
<keyword evidence="2" id="KW-1185">Reference proteome</keyword>